<keyword evidence="3" id="KW-1185">Reference proteome</keyword>
<dbReference type="PROSITE" id="PS50041">
    <property type="entry name" value="C_TYPE_LECTIN_2"/>
    <property type="match status" value="1"/>
</dbReference>
<dbReference type="SMART" id="SM00034">
    <property type="entry name" value="CLECT"/>
    <property type="match status" value="1"/>
</dbReference>
<evidence type="ECO:0000259" key="1">
    <source>
        <dbReference type="PROSITE" id="PS50041"/>
    </source>
</evidence>
<reference evidence="2" key="2">
    <citation type="submission" date="2017-10" db="EMBL/GenBank/DDBJ databases">
        <title>Ladona fulva Genome sequencing and assembly.</title>
        <authorList>
            <person name="Murali S."/>
            <person name="Richards S."/>
            <person name="Bandaranaike D."/>
            <person name="Bellair M."/>
            <person name="Blankenburg K."/>
            <person name="Chao H."/>
            <person name="Dinh H."/>
            <person name="Doddapaneni H."/>
            <person name="Dugan-Rocha S."/>
            <person name="Elkadiri S."/>
            <person name="Gnanaolivu R."/>
            <person name="Hernandez B."/>
            <person name="Skinner E."/>
            <person name="Javaid M."/>
            <person name="Lee S."/>
            <person name="Li M."/>
            <person name="Ming W."/>
            <person name="Munidasa M."/>
            <person name="Muniz J."/>
            <person name="Nguyen L."/>
            <person name="Hughes D."/>
            <person name="Osuji N."/>
            <person name="Pu L.-L."/>
            <person name="Puazo M."/>
            <person name="Qu C."/>
            <person name="Quiroz J."/>
            <person name="Raj R."/>
            <person name="Weissenberger G."/>
            <person name="Xin Y."/>
            <person name="Zou X."/>
            <person name="Han Y."/>
            <person name="Worley K."/>
            <person name="Muzny D."/>
            <person name="Gibbs R."/>
        </authorList>
    </citation>
    <scope>NUCLEOTIDE SEQUENCE</scope>
    <source>
        <strain evidence="2">Sampled in the wild</strain>
    </source>
</reference>
<protein>
    <recommendedName>
        <fullName evidence="1">C-type lectin domain-containing protein</fullName>
    </recommendedName>
</protein>
<dbReference type="PANTHER" id="PTHR22801:SF63">
    <property type="entry name" value="C-TYPE LECTIN DOMAIN-CONTAINING PROTEIN"/>
    <property type="match status" value="1"/>
</dbReference>
<dbReference type="SUPFAM" id="SSF56436">
    <property type="entry name" value="C-type lectin-like"/>
    <property type="match status" value="1"/>
</dbReference>
<dbReference type="InterPro" id="IPR050801">
    <property type="entry name" value="Ca-Dep_Lectins_ImmuneDev"/>
</dbReference>
<accession>A0A8K0KJV5</accession>
<evidence type="ECO:0000313" key="2">
    <source>
        <dbReference type="EMBL" id="KAG8236596.1"/>
    </source>
</evidence>
<evidence type="ECO:0000313" key="3">
    <source>
        <dbReference type="Proteomes" id="UP000792457"/>
    </source>
</evidence>
<dbReference type="Pfam" id="PF00059">
    <property type="entry name" value="Lectin_C"/>
    <property type="match status" value="1"/>
</dbReference>
<name>A0A8K0KJV5_LADFU</name>
<sequence>MSLVGASSLSFNSIPDILSLPYLSGYELFPGVGYYKFHPEGAFSFHEAMLICRKEGGHLAIPNSQQEMNVLNQIYGRYNKIYHYAFLGIHDMNEEGKYTTIFGQRLEDTGFSKWEKGEPNQGFGNEDCELRIAKYAPSFSQIAMALLNDLEPNG</sequence>
<dbReference type="InterPro" id="IPR016187">
    <property type="entry name" value="CTDL_fold"/>
</dbReference>
<organism evidence="2 3">
    <name type="scientific">Ladona fulva</name>
    <name type="common">Scarce chaser dragonfly</name>
    <name type="synonym">Libellula fulva</name>
    <dbReference type="NCBI Taxonomy" id="123851"/>
    <lineage>
        <taxon>Eukaryota</taxon>
        <taxon>Metazoa</taxon>
        <taxon>Ecdysozoa</taxon>
        <taxon>Arthropoda</taxon>
        <taxon>Hexapoda</taxon>
        <taxon>Insecta</taxon>
        <taxon>Pterygota</taxon>
        <taxon>Palaeoptera</taxon>
        <taxon>Odonata</taxon>
        <taxon>Epiprocta</taxon>
        <taxon>Anisoptera</taxon>
        <taxon>Libelluloidea</taxon>
        <taxon>Libellulidae</taxon>
        <taxon>Ladona</taxon>
    </lineage>
</organism>
<comment type="caution">
    <text evidence="2">The sequence shown here is derived from an EMBL/GenBank/DDBJ whole genome shotgun (WGS) entry which is preliminary data.</text>
</comment>
<dbReference type="OrthoDB" id="7357196at2759"/>
<reference evidence="2" key="1">
    <citation type="submission" date="2013-04" db="EMBL/GenBank/DDBJ databases">
        <authorList>
            <person name="Qu J."/>
            <person name="Murali S.C."/>
            <person name="Bandaranaike D."/>
            <person name="Bellair M."/>
            <person name="Blankenburg K."/>
            <person name="Chao H."/>
            <person name="Dinh H."/>
            <person name="Doddapaneni H."/>
            <person name="Downs B."/>
            <person name="Dugan-Rocha S."/>
            <person name="Elkadiri S."/>
            <person name="Gnanaolivu R.D."/>
            <person name="Hernandez B."/>
            <person name="Javaid M."/>
            <person name="Jayaseelan J.C."/>
            <person name="Lee S."/>
            <person name="Li M."/>
            <person name="Ming W."/>
            <person name="Munidasa M."/>
            <person name="Muniz J."/>
            <person name="Nguyen L."/>
            <person name="Ongeri F."/>
            <person name="Osuji N."/>
            <person name="Pu L.-L."/>
            <person name="Puazo M."/>
            <person name="Qu C."/>
            <person name="Quiroz J."/>
            <person name="Raj R."/>
            <person name="Weissenberger G."/>
            <person name="Xin Y."/>
            <person name="Zou X."/>
            <person name="Han Y."/>
            <person name="Richards S."/>
            <person name="Worley K."/>
            <person name="Muzny D."/>
            <person name="Gibbs R."/>
        </authorList>
    </citation>
    <scope>NUCLEOTIDE SEQUENCE</scope>
    <source>
        <strain evidence="2">Sampled in the wild</strain>
    </source>
</reference>
<dbReference type="InterPro" id="IPR001304">
    <property type="entry name" value="C-type_lectin-like"/>
</dbReference>
<dbReference type="PANTHER" id="PTHR22801">
    <property type="entry name" value="LITHOSTATHINE"/>
    <property type="match status" value="1"/>
</dbReference>
<dbReference type="Proteomes" id="UP000792457">
    <property type="component" value="Unassembled WGS sequence"/>
</dbReference>
<dbReference type="AlphaFoldDB" id="A0A8K0KJV5"/>
<feature type="domain" description="C-type lectin" evidence="1">
    <location>
        <begin position="35"/>
        <end position="128"/>
    </location>
</feature>
<gene>
    <name evidence="2" type="ORF">J437_LFUL016948</name>
</gene>
<dbReference type="Gene3D" id="3.10.100.10">
    <property type="entry name" value="Mannose-Binding Protein A, subunit A"/>
    <property type="match status" value="1"/>
</dbReference>
<dbReference type="EMBL" id="KZ309047">
    <property type="protein sequence ID" value="KAG8236596.1"/>
    <property type="molecule type" value="Genomic_DNA"/>
</dbReference>
<proteinExistence type="predicted"/>
<dbReference type="InterPro" id="IPR016186">
    <property type="entry name" value="C-type_lectin-like/link_sf"/>
</dbReference>